<dbReference type="Gene3D" id="3.40.50.12780">
    <property type="entry name" value="N-terminal domain of ligase-like"/>
    <property type="match status" value="1"/>
</dbReference>
<dbReference type="EMBL" id="SHKL01000001">
    <property type="protein sequence ID" value="RZT88941.1"/>
    <property type="molecule type" value="Genomic_DNA"/>
</dbReference>
<evidence type="ECO:0000313" key="5">
    <source>
        <dbReference type="EMBL" id="RZT88941.1"/>
    </source>
</evidence>
<dbReference type="InterPro" id="IPR000873">
    <property type="entry name" value="AMP-dep_synth/lig_dom"/>
</dbReference>
<dbReference type="CDD" id="cd17631">
    <property type="entry name" value="FACL_FadD13-like"/>
    <property type="match status" value="1"/>
</dbReference>
<keyword evidence="6" id="KW-1185">Reference proteome</keyword>
<name>A0A4Q7V5S7_PSEST</name>
<sequence>MSTLGGMLTDLVALGPERPALTCDDVTLSFGELDARANRVAHALRRHGLVPGDRVGVLSRNRPEYVELLFGAARAGVVLVGLNWRLAPPEIAAVLDNAGPRLVLAGTAEQGLVPDGVEVVDLDTGYEKWIADEPATSPDVLVAPGDVVLQLYSSGTTGVPKGARLTHANLAFTPRMGREFYAMGPDSVNLVPSPQFHIGGIGYGLTTLGQGGHTILVAAVDPADMLRLIERYRVTHSFLVPSVVQMLLSAPEIDRTDLSSLELIAYGGAPMTEALLRRAMDRLGCGFLGVYGMTETAGTVVSLAPGDHDPGGPRAGLLRSVGKALPWHDVAVFDPLTDEPSPPGQVGEIRVRSGQNMAGYWRRDDETAATLSGDGWLRTGDAAYTDDEGYLFLHDRIKDMVISGGENVYPAEVENALASHPGVAEVAVIGVPSPRWGETVKALVVRNPGEDPSPEELVAHARERLARYKCPTSVDFVDELPRNASGKVLKKVLREPYWPDAAPVR</sequence>
<dbReference type="FunFam" id="3.30.300.30:FF:000008">
    <property type="entry name" value="2,3-dihydroxybenzoate-AMP ligase"/>
    <property type="match status" value="1"/>
</dbReference>
<proteinExistence type="inferred from homology"/>
<dbReference type="InterPro" id="IPR025110">
    <property type="entry name" value="AMP-bd_C"/>
</dbReference>
<feature type="domain" description="AMP-binding enzyme C-terminal" evidence="4">
    <location>
        <begin position="412"/>
        <end position="487"/>
    </location>
</feature>
<feature type="domain" description="AMP-dependent synthetase/ligase" evidence="3">
    <location>
        <begin position="15"/>
        <end position="361"/>
    </location>
</feature>
<evidence type="ECO:0000256" key="1">
    <source>
        <dbReference type="ARBA" id="ARBA00006432"/>
    </source>
</evidence>
<evidence type="ECO:0000256" key="2">
    <source>
        <dbReference type="ARBA" id="ARBA00022598"/>
    </source>
</evidence>
<accession>A0A4Q7V5S7</accession>
<dbReference type="NCBIfam" id="NF004837">
    <property type="entry name" value="PRK06187.1"/>
    <property type="match status" value="1"/>
</dbReference>
<comment type="similarity">
    <text evidence="1">Belongs to the ATP-dependent AMP-binding enzyme family.</text>
</comment>
<dbReference type="InterPro" id="IPR045851">
    <property type="entry name" value="AMP-bd_C_sf"/>
</dbReference>
<reference evidence="5 6" key="1">
    <citation type="submission" date="2019-02" db="EMBL/GenBank/DDBJ databases">
        <title>Sequencing the genomes of 1000 actinobacteria strains.</title>
        <authorList>
            <person name="Klenk H.-P."/>
        </authorList>
    </citation>
    <scope>NUCLEOTIDE SEQUENCE [LARGE SCALE GENOMIC DNA]</scope>
    <source>
        <strain evidence="5 6">DSM 45779</strain>
    </source>
</reference>
<keyword evidence="2 5" id="KW-0436">Ligase</keyword>
<evidence type="ECO:0000313" key="6">
    <source>
        <dbReference type="Proteomes" id="UP000291591"/>
    </source>
</evidence>
<dbReference type="Pfam" id="PF00501">
    <property type="entry name" value="AMP-binding"/>
    <property type="match status" value="1"/>
</dbReference>
<dbReference type="GO" id="GO:0016878">
    <property type="term" value="F:acid-thiol ligase activity"/>
    <property type="evidence" value="ECO:0007669"/>
    <property type="project" value="UniProtKB-ARBA"/>
</dbReference>
<dbReference type="Pfam" id="PF13193">
    <property type="entry name" value="AMP-binding_C"/>
    <property type="match status" value="1"/>
</dbReference>
<dbReference type="InterPro" id="IPR042099">
    <property type="entry name" value="ANL_N_sf"/>
</dbReference>
<dbReference type="InterPro" id="IPR050237">
    <property type="entry name" value="ATP-dep_AMP-bd_enzyme"/>
</dbReference>
<dbReference type="SUPFAM" id="SSF56801">
    <property type="entry name" value="Acetyl-CoA synthetase-like"/>
    <property type="match status" value="1"/>
</dbReference>
<dbReference type="AlphaFoldDB" id="A0A4Q7V5S7"/>
<organism evidence="5 6">
    <name type="scientific">Pseudonocardia sediminis</name>
    <dbReference type="NCBI Taxonomy" id="1397368"/>
    <lineage>
        <taxon>Bacteria</taxon>
        <taxon>Bacillati</taxon>
        <taxon>Actinomycetota</taxon>
        <taxon>Actinomycetes</taxon>
        <taxon>Pseudonocardiales</taxon>
        <taxon>Pseudonocardiaceae</taxon>
        <taxon>Pseudonocardia</taxon>
    </lineage>
</organism>
<dbReference type="RefSeq" id="WP_207223691.1">
    <property type="nucleotide sequence ID" value="NZ_SHKL01000001.1"/>
</dbReference>
<protein>
    <submittedName>
        <fullName evidence="5">Acyl-CoA synthetase (AMP-forming)/AMP-acid ligase II</fullName>
    </submittedName>
</protein>
<dbReference type="PANTHER" id="PTHR43767">
    <property type="entry name" value="LONG-CHAIN-FATTY-ACID--COA LIGASE"/>
    <property type="match status" value="1"/>
</dbReference>
<evidence type="ECO:0000259" key="4">
    <source>
        <dbReference type="Pfam" id="PF13193"/>
    </source>
</evidence>
<comment type="caution">
    <text evidence="5">The sequence shown here is derived from an EMBL/GenBank/DDBJ whole genome shotgun (WGS) entry which is preliminary data.</text>
</comment>
<evidence type="ECO:0000259" key="3">
    <source>
        <dbReference type="Pfam" id="PF00501"/>
    </source>
</evidence>
<dbReference type="Proteomes" id="UP000291591">
    <property type="component" value="Unassembled WGS sequence"/>
</dbReference>
<gene>
    <name evidence="5" type="ORF">EV383_5895</name>
</gene>
<dbReference type="Gene3D" id="3.30.300.30">
    <property type="match status" value="1"/>
</dbReference>
<dbReference type="PANTHER" id="PTHR43767:SF1">
    <property type="entry name" value="NONRIBOSOMAL PEPTIDE SYNTHASE PES1 (EUROFUNG)-RELATED"/>
    <property type="match status" value="1"/>
</dbReference>